<evidence type="ECO:0008006" key="4">
    <source>
        <dbReference type="Google" id="ProtNLM"/>
    </source>
</evidence>
<dbReference type="RefSeq" id="WP_157552372.1">
    <property type="nucleotide sequence ID" value="NZ_JABELX010000011.1"/>
</dbReference>
<proteinExistence type="predicted"/>
<reference evidence="2 3" key="1">
    <citation type="submission" date="2020-05" db="EMBL/GenBank/DDBJ databases">
        <title>MicrobeNet Type strains.</title>
        <authorList>
            <person name="Nicholson A.C."/>
        </authorList>
    </citation>
    <scope>NUCLEOTIDE SEQUENCE [LARGE SCALE GENOMIC DNA]</scope>
    <source>
        <strain evidence="2 3">JCM 3224</strain>
    </source>
</reference>
<accession>A0A849CC86</accession>
<feature type="compositionally biased region" description="Basic residues" evidence="1">
    <location>
        <begin position="471"/>
        <end position="482"/>
    </location>
</feature>
<gene>
    <name evidence="2" type="ORF">HLB23_27935</name>
</gene>
<sequence>MGRSRRGAPFVVAAAAGVRVRTRLHPTPSEAATLTEIGAFVGGVYRRELAARVAHGALDRKRQADYRAQRKRALTTQTSSRWAGAITRSVEDQYQSGMRALTAHTTSLDAAIATLSARCALAPGKRDGKVTGYRDGGERFQKNRRLTVLRDRAARAQERWAAGSPSIVVGGKRLWHTRNHLAAADLTEDRWRQQWDAARMFLTADGETGKAGGNETLRVTSGTGQVRIKVPAALAQRFGTHITIAAPVDFRHRHEEWRDRVHTNRAVRYDISYDPTRRRWYLDASWSIAPAAPVPLSTLRAGQVLAVDLNDGHLAMCVLDASGNPVGQPDTIAIATEGLPASQRDGHLRAALTTLLDQAEHTGCAAIVIENLDFADARATGRETLGRGKRGKRFRRSVAGIPTAKFRERLRGMAARRGIAVVAVDPAYTSKAGGKHWRQLLQQQSKTSGRAVTVHHGAAVAIGRRGLGLRLSRHSSGPRHAQRSVPGQPASSATPAPRMRVACAKRRLTLGPHGRPDGSGGKQPTLAARTVRAATERCSLSLTD</sequence>
<feature type="region of interest" description="Disordered" evidence="1">
    <location>
        <begin position="470"/>
        <end position="497"/>
    </location>
</feature>
<organism evidence="2 3">
    <name type="scientific">Nocardia uniformis</name>
    <dbReference type="NCBI Taxonomy" id="53432"/>
    <lineage>
        <taxon>Bacteria</taxon>
        <taxon>Bacillati</taxon>
        <taxon>Actinomycetota</taxon>
        <taxon>Actinomycetes</taxon>
        <taxon>Mycobacteriales</taxon>
        <taxon>Nocardiaceae</taxon>
        <taxon>Nocardia</taxon>
    </lineage>
</organism>
<feature type="region of interest" description="Disordered" evidence="1">
    <location>
        <begin position="509"/>
        <end position="544"/>
    </location>
</feature>
<comment type="caution">
    <text evidence="2">The sequence shown here is derived from an EMBL/GenBank/DDBJ whole genome shotgun (WGS) entry which is preliminary data.</text>
</comment>
<dbReference type="EMBL" id="JABELX010000011">
    <property type="protein sequence ID" value="NNH73637.1"/>
    <property type="molecule type" value="Genomic_DNA"/>
</dbReference>
<name>A0A849CC86_9NOCA</name>
<keyword evidence="3" id="KW-1185">Reference proteome</keyword>
<evidence type="ECO:0000313" key="2">
    <source>
        <dbReference type="EMBL" id="NNH73637.1"/>
    </source>
</evidence>
<dbReference type="AlphaFoldDB" id="A0A849CC86"/>
<evidence type="ECO:0000313" key="3">
    <source>
        <dbReference type="Proteomes" id="UP000586827"/>
    </source>
</evidence>
<dbReference type="Proteomes" id="UP000586827">
    <property type="component" value="Unassembled WGS sequence"/>
</dbReference>
<evidence type="ECO:0000256" key="1">
    <source>
        <dbReference type="SAM" id="MobiDB-lite"/>
    </source>
</evidence>
<protein>
    <recommendedName>
        <fullName evidence="4">Transposase</fullName>
    </recommendedName>
</protein>